<proteinExistence type="predicted"/>
<protein>
    <submittedName>
        <fullName evidence="1">Uncharacterized protein</fullName>
    </submittedName>
</protein>
<reference evidence="2" key="1">
    <citation type="submission" date="2023-07" db="EMBL/GenBank/DDBJ databases">
        <title>Novel species in the genus Lipingzhangella isolated from Sambhar Salt Lake.</title>
        <authorList>
            <person name="Jiya N."/>
            <person name="Kajale S."/>
            <person name="Sharma A."/>
        </authorList>
    </citation>
    <scope>NUCLEOTIDE SEQUENCE [LARGE SCALE GENOMIC DNA]</scope>
    <source>
        <strain evidence="2">LS1_29</strain>
    </source>
</reference>
<evidence type="ECO:0000313" key="1">
    <source>
        <dbReference type="EMBL" id="MDS1271157.1"/>
    </source>
</evidence>
<sequence length="120" mass="12966">MKLPIPSEGITPRPGNRALAIIRIRTGASMGEAIGMVKDVQTLRLGTGQDIVELVIAMIEDGRLPQLLSERRQLDRRRAGIQAMGIPVTPTTCPRCRGEATDTVEPGYICLLCRGSGRVS</sequence>
<keyword evidence="2" id="KW-1185">Reference proteome</keyword>
<organism evidence="1 2">
    <name type="scientific">Lipingzhangella rawalii</name>
    <dbReference type="NCBI Taxonomy" id="2055835"/>
    <lineage>
        <taxon>Bacteria</taxon>
        <taxon>Bacillati</taxon>
        <taxon>Actinomycetota</taxon>
        <taxon>Actinomycetes</taxon>
        <taxon>Streptosporangiales</taxon>
        <taxon>Nocardiopsidaceae</taxon>
        <taxon>Lipingzhangella</taxon>
    </lineage>
</organism>
<dbReference type="EMBL" id="JAVLVT010000005">
    <property type="protein sequence ID" value="MDS1271157.1"/>
    <property type="molecule type" value="Genomic_DNA"/>
</dbReference>
<gene>
    <name evidence="1" type="ORF">RIF23_12715</name>
</gene>
<accession>A0ABU2H847</accession>
<comment type="caution">
    <text evidence="1">The sequence shown here is derived from an EMBL/GenBank/DDBJ whole genome shotgun (WGS) entry which is preliminary data.</text>
</comment>
<name>A0ABU2H847_9ACTN</name>
<dbReference type="Proteomes" id="UP001250214">
    <property type="component" value="Unassembled WGS sequence"/>
</dbReference>
<dbReference type="RefSeq" id="WP_310912699.1">
    <property type="nucleotide sequence ID" value="NZ_JAVLVT010000005.1"/>
</dbReference>
<evidence type="ECO:0000313" key="2">
    <source>
        <dbReference type="Proteomes" id="UP001250214"/>
    </source>
</evidence>